<dbReference type="Gramene" id="Pp3c19_13700V3.1">
    <property type="protein sequence ID" value="Pp3c19_13700V3.1"/>
    <property type="gene ID" value="Pp3c19_13700"/>
</dbReference>
<dbReference type="EnsemblPlants" id="Pp3c19_13700V3.1">
    <property type="protein sequence ID" value="Pp3c19_13700V3.1"/>
    <property type="gene ID" value="Pp3c19_13700"/>
</dbReference>
<dbReference type="InParanoid" id="A0A2K1IYC0"/>
<gene>
    <name evidence="2" type="ORF">PHYPA_024090</name>
</gene>
<accession>A0A2K1IYC0</accession>
<dbReference type="AlphaFoldDB" id="A0A2K1IYC0"/>
<reference evidence="3" key="3">
    <citation type="submission" date="2020-12" db="UniProtKB">
        <authorList>
            <consortium name="EnsemblPlants"/>
        </authorList>
    </citation>
    <scope>IDENTIFICATION</scope>
</reference>
<keyword evidence="4" id="KW-1185">Reference proteome</keyword>
<feature type="domain" description="Chalcone/stilbene synthase C-terminal" evidence="1">
    <location>
        <begin position="95"/>
        <end position="134"/>
    </location>
</feature>
<name>A0A2K1IYC0_PHYPA</name>
<dbReference type="Pfam" id="PF02797">
    <property type="entry name" value="Chal_sti_synt_C"/>
    <property type="match status" value="1"/>
</dbReference>
<dbReference type="Gene3D" id="3.40.47.10">
    <property type="match status" value="1"/>
</dbReference>
<dbReference type="SUPFAM" id="SSF53901">
    <property type="entry name" value="Thiolase-like"/>
    <property type="match status" value="1"/>
</dbReference>
<dbReference type="PaxDb" id="3218-PP1S20_307V6.1"/>
<dbReference type="Proteomes" id="UP000006727">
    <property type="component" value="Chromosome 19"/>
</dbReference>
<reference evidence="2 4" key="2">
    <citation type="journal article" date="2018" name="Plant J.">
        <title>The Physcomitrella patens chromosome-scale assembly reveals moss genome structure and evolution.</title>
        <authorList>
            <person name="Lang D."/>
            <person name="Ullrich K.K."/>
            <person name="Murat F."/>
            <person name="Fuchs J."/>
            <person name="Jenkins J."/>
            <person name="Haas F.B."/>
            <person name="Piednoel M."/>
            <person name="Gundlach H."/>
            <person name="Van Bel M."/>
            <person name="Meyberg R."/>
            <person name="Vives C."/>
            <person name="Morata J."/>
            <person name="Symeonidi A."/>
            <person name="Hiss M."/>
            <person name="Muchero W."/>
            <person name="Kamisugi Y."/>
            <person name="Saleh O."/>
            <person name="Blanc G."/>
            <person name="Decker E.L."/>
            <person name="van Gessel N."/>
            <person name="Grimwood J."/>
            <person name="Hayes R.D."/>
            <person name="Graham S.W."/>
            <person name="Gunter L.E."/>
            <person name="McDaniel S.F."/>
            <person name="Hoernstein S.N.W."/>
            <person name="Larsson A."/>
            <person name="Li F.W."/>
            <person name="Perroud P.F."/>
            <person name="Phillips J."/>
            <person name="Ranjan P."/>
            <person name="Rokshar D.S."/>
            <person name="Rothfels C.J."/>
            <person name="Schneider L."/>
            <person name="Shu S."/>
            <person name="Stevenson D.W."/>
            <person name="Thummler F."/>
            <person name="Tillich M."/>
            <person name="Villarreal Aguilar J.C."/>
            <person name="Widiez T."/>
            <person name="Wong G.K."/>
            <person name="Wymore A."/>
            <person name="Zhang Y."/>
            <person name="Zimmer A.D."/>
            <person name="Quatrano R.S."/>
            <person name="Mayer K.F.X."/>
            <person name="Goodstein D."/>
            <person name="Casacuberta J.M."/>
            <person name="Vandepoele K."/>
            <person name="Reski R."/>
            <person name="Cuming A.C."/>
            <person name="Tuskan G.A."/>
            <person name="Maumus F."/>
            <person name="Salse J."/>
            <person name="Schmutz J."/>
            <person name="Rensing S.A."/>
        </authorList>
    </citation>
    <scope>NUCLEOTIDE SEQUENCE [LARGE SCALE GENOMIC DNA]</scope>
    <source>
        <strain evidence="3 4">cv. Gransden 2004</strain>
    </source>
</reference>
<evidence type="ECO:0000313" key="4">
    <source>
        <dbReference type="Proteomes" id="UP000006727"/>
    </source>
</evidence>
<evidence type="ECO:0000313" key="3">
    <source>
        <dbReference type="EnsemblPlants" id="Pp3c19_13700V3.1"/>
    </source>
</evidence>
<dbReference type="InterPro" id="IPR016039">
    <property type="entry name" value="Thiolase-like"/>
</dbReference>
<evidence type="ECO:0000313" key="2">
    <source>
        <dbReference type="EMBL" id="PNR34273.1"/>
    </source>
</evidence>
<dbReference type="InterPro" id="IPR012328">
    <property type="entry name" value="Chalcone/stilbene_synt_C"/>
</dbReference>
<dbReference type="EMBL" id="ABEU02000019">
    <property type="protein sequence ID" value="PNR34273.1"/>
    <property type="molecule type" value="Genomic_DNA"/>
</dbReference>
<dbReference type="GO" id="GO:0016746">
    <property type="term" value="F:acyltransferase activity"/>
    <property type="evidence" value="ECO:0007669"/>
    <property type="project" value="InterPro"/>
</dbReference>
<reference evidence="2 4" key="1">
    <citation type="journal article" date="2008" name="Science">
        <title>The Physcomitrella genome reveals evolutionary insights into the conquest of land by plants.</title>
        <authorList>
            <person name="Rensing S."/>
            <person name="Lang D."/>
            <person name="Zimmer A."/>
            <person name="Terry A."/>
            <person name="Salamov A."/>
            <person name="Shapiro H."/>
            <person name="Nishiyama T."/>
            <person name="Perroud P.-F."/>
            <person name="Lindquist E."/>
            <person name="Kamisugi Y."/>
            <person name="Tanahashi T."/>
            <person name="Sakakibara K."/>
            <person name="Fujita T."/>
            <person name="Oishi K."/>
            <person name="Shin-I T."/>
            <person name="Kuroki Y."/>
            <person name="Toyoda A."/>
            <person name="Suzuki Y."/>
            <person name="Hashimoto A."/>
            <person name="Yamaguchi K."/>
            <person name="Sugano A."/>
            <person name="Kohara Y."/>
            <person name="Fujiyama A."/>
            <person name="Anterola A."/>
            <person name="Aoki S."/>
            <person name="Ashton N."/>
            <person name="Barbazuk W.B."/>
            <person name="Barker E."/>
            <person name="Bennetzen J."/>
            <person name="Bezanilla M."/>
            <person name="Blankenship R."/>
            <person name="Cho S.H."/>
            <person name="Dutcher S."/>
            <person name="Estelle M."/>
            <person name="Fawcett J.A."/>
            <person name="Gundlach H."/>
            <person name="Hanada K."/>
            <person name="Heyl A."/>
            <person name="Hicks K.A."/>
            <person name="Hugh J."/>
            <person name="Lohr M."/>
            <person name="Mayer K."/>
            <person name="Melkozernov A."/>
            <person name="Murata T."/>
            <person name="Nelson D."/>
            <person name="Pils B."/>
            <person name="Prigge M."/>
            <person name="Reiss B."/>
            <person name="Renner T."/>
            <person name="Rombauts S."/>
            <person name="Rushton P."/>
            <person name="Sanderfoot A."/>
            <person name="Schween G."/>
            <person name="Shiu S.-H."/>
            <person name="Stueber K."/>
            <person name="Theodoulou F.L."/>
            <person name="Tu H."/>
            <person name="Van de Peer Y."/>
            <person name="Verrier P.J."/>
            <person name="Waters E."/>
            <person name="Wood A."/>
            <person name="Yang L."/>
            <person name="Cove D."/>
            <person name="Cuming A."/>
            <person name="Hasebe M."/>
            <person name="Lucas S."/>
            <person name="Mishler D.B."/>
            <person name="Reski R."/>
            <person name="Grigoriev I."/>
            <person name="Quatrano R.S."/>
            <person name="Boore J.L."/>
        </authorList>
    </citation>
    <scope>NUCLEOTIDE SEQUENCE [LARGE SCALE GENOMIC DNA]</scope>
    <source>
        <strain evidence="3 4">cv. Gransden 2004</strain>
    </source>
</reference>
<sequence length="136" mass="14972">MQALSSIRCLNRPQGEVKIDEIRGMLFNASGRGALTVERYKVAVKMKYTQYKQRDQAGIRLAAQIENQNEEINRGCQMASGGDIRRAALPRVSPALKAGLKLTDDKMQGSRDITSEFGNMSSASVLVVLDQIRTGL</sequence>
<protein>
    <recommendedName>
        <fullName evidence="1">Chalcone/stilbene synthase C-terminal domain-containing protein</fullName>
    </recommendedName>
</protein>
<organism evidence="2">
    <name type="scientific">Physcomitrium patens</name>
    <name type="common">Spreading-leaved earth moss</name>
    <name type="synonym">Physcomitrella patens</name>
    <dbReference type="NCBI Taxonomy" id="3218"/>
    <lineage>
        <taxon>Eukaryota</taxon>
        <taxon>Viridiplantae</taxon>
        <taxon>Streptophyta</taxon>
        <taxon>Embryophyta</taxon>
        <taxon>Bryophyta</taxon>
        <taxon>Bryophytina</taxon>
        <taxon>Bryopsida</taxon>
        <taxon>Funariidae</taxon>
        <taxon>Funariales</taxon>
        <taxon>Funariaceae</taxon>
        <taxon>Physcomitrium</taxon>
    </lineage>
</organism>
<evidence type="ECO:0000259" key="1">
    <source>
        <dbReference type="Pfam" id="PF02797"/>
    </source>
</evidence>
<proteinExistence type="predicted"/>